<feature type="transmembrane region" description="Helical" evidence="1">
    <location>
        <begin position="119"/>
        <end position="137"/>
    </location>
</feature>
<comment type="caution">
    <text evidence="2">The sequence shown here is derived from an EMBL/GenBank/DDBJ whole genome shotgun (WGS) entry which is preliminary data.</text>
</comment>
<keyword evidence="3" id="KW-1185">Reference proteome</keyword>
<sequence>MTETTFEYWNKLADQIILISSLLGGFSIAAIANLLVSELNTRLIKYILAFSSLSASFFLITIFAMTKLLLMTTDGYPLKVIKDDLLFPRIVGTSFFYLGIISLIAVISLAGWTKSKRMGRFTTSVAIMTLILTLLMTS</sequence>
<accession>A0AAE3EYJ8</accession>
<dbReference type="EMBL" id="JAIRBC010000042">
    <property type="protein sequence ID" value="MCG2462724.1"/>
    <property type="molecule type" value="Genomic_DNA"/>
</dbReference>
<dbReference type="RefSeq" id="WP_317903860.1">
    <property type="nucleotide sequence ID" value="NZ_JAIRBC010000042.1"/>
</dbReference>
<feature type="transmembrane region" description="Helical" evidence="1">
    <location>
        <begin position="48"/>
        <end position="70"/>
    </location>
</feature>
<reference evidence="2" key="1">
    <citation type="submission" date="2023-02" db="EMBL/GenBank/DDBJ databases">
        <title>Genome of Flavobacteriaceae gen. nov. sp. strain F89.</title>
        <authorList>
            <person name="Wang Y."/>
        </authorList>
    </citation>
    <scope>NUCLEOTIDE SEQUENCE</scope>
    <source>
        <strain evidence="2">F89</strain>
    </source>
</reference>
<gene>
    <name evidence="2" type="ORF">K8352_18320</name>
</gene>
<feature type="transmembrane region" description="Helical" evidence="1">
    <location>
        <begin position="90"/>
        <end position="112"/>
    </location>
</feature>
<keyword evidence="1" id="KW-0812">Transmembrane</keyword>
<keyword evidence="1" id="KW-1133">Transmembrane helix</keyword>
<organism evidence="2 3">
    <name type="scientific">Cerina litoralis</name>
    <dbReference type="NCBI Taxonomy" id="2874477"/>
    <lineage>
        <taxon>Bacteria</taxon>
        <taxon>Pseudomonadati</taxon>
        <taxon>Bacteroidota</taxon>
        <taxon>Flavobacteriia</taxon>
        <taxon>Flavobacteriales</taxon>
        <taxon>Flavobacteriaceae</taxon>
        <taxon>Cerina</taxon>
    </lineage>
</organism>
<proteinExistence type="predicted"/>
<dbReference type="AlphaFoldDB" id="A0AAE3EYJ8"/>
<keyword evidence="1" id="KW-0472">Membrane</keyword>
<evidence type="ECO:0000313" key="3">
    <source>
        <dbReference type="Proteomes" id="UP001200642"/>
    </source>
</evidence>
<name>A0AAE3EYJ8_9FLAO</name>
<evidence type="ECO:0000313" key="2">
    <source>
        <dbReference type="EMBL" id="MCG2462724.1"/>
    </source>
</evidence>
<feature type="transmembrane region" description="Helical" evidence="1">
    <location>
        <begin position="16"/>
        <end position="36"/>
    </location>
</feature>
<protein>
    <submittedName>
        <fullName evidence="2">Uncharacterized protein</fullName>
    </submittedName>
</protein>
<dbReference type="Proteomes" id="UP001200642">
    <property type="component" value="Unassembled WGS sequence"/>
</dbReference>
<evidence type="ECO:0000256" key="1">
    <source>
        <dbReference type="SAM" id="Phobius"/>
    </source>
</evidence>